<protein>
    <submittedName>
        <fullName evidence="2">Uncharacterized protein</fullName>
    </submittedName>
</protein>
<evidence type="ECO:0000313" key="3">
    <source>
        <dbReference type="Proteomes" id="UP000317023"/>
    </source>
</evidence>
<accession>A0A546Y981</accession>
<proteinExistence type="predicted"/>
<evidence type="ECO:0000256" key="1">
    <source>
        <dbReference type="SAM" id="MobiDB-lite"/>
    </source>
</evidence>
<name>A0A546Y981_AGRTU</name>
<evidence type="ECO:0000313" key="2">
    <source>
        <dbReference type="EMBL" id="TRB09548.1"/>
    </source>
</evidence>
<organism evidence="2 3">
    <name type="scientific">Agrobacterium tumefaciens</name>
    <dbReference type="NCBI Taxonomy" id="358"/>
    <lineage>
        <taxon>Bacteria</taxon>
        <taxon>Pseudomonadati</taxon>
        <taxon>Pseudomonadota</taxon>
        <taxon>Alphaproteobacteria</taxon>
        <taxon>Hyphomicrobiales</taxon>
        <taxon>Rhizobiaceae</taxon>
        <taxon>Rhizobium/Agrobacterium group</taxon>
        <taxon>Agrobacterium</taxon>
        <taxon>Agrobacterium tumefaciens complex</taxon>
    </lineage>
</organism>
<reference evidence="2 3" key="1">
    <citation type="journal article" date="2019" name="Appl. Microbiol. Biotechnol.">
        <title>Differential efficiency of wild type rhizogenic strains for rol gene transformation of plants.</title>
        <authorList>
            <person name="Desmet S."/>
            <person name="De Keyser E."/>
            <person name="Van Vaerenbergh J."/>
            <person name="Baeyen S."/>
            <person name="Van Huylenbroeck J."/>
            <person name="Geelen D."/>
            <person name="Dhooghe E."/>
        </authorList>
    </citation>
    <scope>NUCLEOTIDE SEQUENCE [LARGE SCALE GENOMIC DNA]</scope>
    <source>
        <strain evidence="2 3">MAFF210266</strain>
    </source>
</reference>
<dbReference type="Proteomes" id="UP000317023">
    <property type="component" value="Unassembled WGS sequence"/>
</dbReference>
<sequence length="108" mass="12572">MFVVHWTYIPHCRTRLKKQKFKPFRHLDFYFSKTPVLEENKPALVFRSPAPPGFPCESLDKAGARAEQGATIYCRFPHAKTAFFASGTKDKTLDQPQPRRPPSRRHRT</sequence>
<dbReference type="EMBL" id="SGOE01000001">
    <property type="protein sequence ID" value="TRB09548.1"/>
    <property type="molecule type" value="Genomic_DNA"/>
</dbReference>
<dbReference type="AlphaFoldDB" id="A0A546Y981"/>
<feature type="region of interest" description="Disordered" evidence="1">
    <location>
        <begin position="85"/>
        <end position="108"/>
    </location>
</feature>
<gene>
    <name evidence="2" type="ORF">EXN61_06770</name>
</gene>
<comment type="caution">
    <text evidence="2">The sequence shown here is derived from an EMBL/GenBank/DDBJ whole genome shotgun (WGS) entry which is preliminary data.</text>
</comment>